<accession>A0A1Y3B9R2</accession>
<comment type="caution">
    <text evidence="3">The sequence shown here is derived from an EMBL/GenBank/DDBJ whole genome shotgun (WGS) entry which is preliminary data.</text>
</comment>
<name>A0A1Y3B9R2_EURMA</name>
<dbReference type="EMBL" id="MUJZ01038139">
    <property type="protein sequence ID" value="OTF76306.1"/>
    <property type="molecule type" value="Genomic_DNA"/>
</dbReference>
<feature type="transmembrane region" description="Helical" evidence="1">
    <location>
        <begin position="348"/>
        <end position="369"/>
    </location>
</feature>
<dbReference type="PANTHER" id="PTHR12127">
    <property type="entry name" value="MUCOLIPIN"/>
    <property type="match status" value="1"/>
</dbReference>
<dbReference type="GO" id="GO:0005765">
    <property type="term" value="C:lysosomal membrane"/>
    <property type="evidence" value="ECO:0007669"/>
    <property type="project" value="TreeGrafter"/>
</dbReference>
<dbReference type="Pfam" id="PF21381">
    <property type="entry name" value="MCLN_ECD"/>
    <property type="match status" value="1"/>
</dbReference>
<dbReference type="OrthoDB" id="263481at2759"/>
<evidence type="ECO:0000259" key="2">
    <source>
        <dbReference type="Pfam" id="PF21381"/>
    </source>
</evidence>
<keyword evidence="1" id="KW-0812">Transmembrane</keyword>
<sequence>LQRRPYSQEESLLPNNLLINREHLQQKLRFYFMSPLDKWRTKKRFPFKLMFQMLKIIFVTIQLINFGTEMSDYITQDDHIENAFRNILLDDWDQTREVFAYPPATGDYAVYTTKHFYSSMDFAIRKFSNLSKLSVGCFGFERREYPRVLIKKTFFTKRKLDPTNFAYNIDNNDRKYEILDIENLYPSGDQKWFDEFSTKNYFHSKNFTLSFDSLLKLHLIFPLRTILIEDETMPRCFDFNVTIVYDNHSHDAMIKVKLKINRLARTCHYITDNGTLLNQPIESIGLNDGTKINLIMALNYIVLLFCTISTILCIRSLYRGQLLRIETEQYFRMLPNTKSLSLEDKMEFIDMGLLIICVNDLLIIFGTIMKIGMESADSVDSILYTSCSLFLGIGNLLVWLGLLRYFAYFQSYNILIVTLKKSIPNVLRFVLCAFLVYGLV</sequence>
<organism evidence="3 4">
    <name type="scientific">Euroglyphus maynei</name>
    <name type="common">Mayne's house dust mite</name>
    <dbReference type="NCBI Taxonomy" id="6958"/>
    <lineage>
        <taxon>Eukaryota</taxon>
        <taxon>Metazoa</taxon>
        <taxon>Ecdysozoa</taxon>
        <taxon>Arthropoda</taxon>
        <taxon>Chelicerata</taxon>
        <taxon>Arachnida</taxon>
        <taxon>Acari</taxon>
        <taxon>Acariformes</taxon>
        <taxon>Sarcoptiformes</taxon>
        <taxon>Astigmata</taxon>
        <taxon>Psoroptidia</taxon>
        <taxon>Analgoidea</taxon>
        <taxon>Pyroglyphidae</taxon>
        <taxon>Pyroglyphinae</taxon>
        <taxon>Euroglyphus</taxon>
    </lineage>
</organism>
<feature type="domain" description="Mucolipin extracytosolic" evidence="2">
    <location>
        <begin position="82"/>
        <end position="267"/>
    </location>
</feature>
<evidence type="ECO:0000313" key="3">
    <source>
        <dbReference type="EMBL" id="OTF76306.1"/>
    </source>
</evidence>
<feature type="transmembrane region" description="Helical" evidence="1">
    <location>
        <begin position="294"/>
        <end position="314"/>
    </location>
</feature>
<keyword evidence="1" id="KW-1133">Transmembrane helix</keyword>
<evidence type="ECO:0000313" key="4">
    <source>
        <dbReference type="Proteomes" id="UP000194236"/>
    </source>
</evidence>
<protein>
    <submittedName>
        <fullName evidence="3">Mucolipin-3-like protein</fullName>
    </submittedName>
</protein>
<proteinExistence type="predicted"/>
<dbReference type="GO" id="GO:0072345">
    <property type="term" value="F:NAADP-sensitive calcium-release channel activity"/>
    <property type="evidence" value="ECO:0007669"/>
    <property type="project" value="TreeGrafter"/>
</dbReference>
<keyword evidence="1" id="KW-0472">Membrane</keyword>
<evidence type="ECO:0000256" key="1">
    <source>
        <dbReference type="SAM" id="Phobius"/>
    </source>
</evidence>
<dbReference type="PANTHER" id="PTHR12127:SF7">
    <property type="entry name" value="SD02261P"/>
    <property type="match status" value="1"/>
</dbReference>
<feature type="transmembrane region" description="Helical" evidence="1">
    <location>
        <begin position="381"/>
        <end position="402"/>
    </location>
</feature>
<dbReference type="InterPro" id="IPR049134">
    <property type="entry name" value="MCLN_ECD"/>
</dbReference>
<dbReference type="AlphaFoldDB" id="A0A1Y3B9R2"/>
<dbReference type="CDD" id="cd21050">
    <property type="entry name" value="ELD_TRPML"/>
    <property type="match status" value="1"/>
</dbReference>
<gene>
    <name evidence="3" type="ORF">BLA29_005706</name>
</gene>
<reference evidence="3 4" key="1">
    <citation type="submission" date="2017-03" db="EMBL/GenBank/DDBJ databases">
        <title>Genome Survey of Euroglyphus maynei.</title>
        <authorList>
            <person name="Arlian L.G."/>
            <person name="Morgan M.S."/>
            <person name="Rider S.D."/>
        </authorList>
    </citation>
    <scope>NUCLEOTIDE SEQUENCE [LARGE SCALE GENOMIC DNA]</scope>
    <source>
        <strain evidence="3">Arlian Lab</strain>
        <tissue evidence="3">Whole body</tissue>
    </source>
</reference>
<feature type="non-terminal residue" evidence="3">
    <location>
        <position position="1"/>
    </location>
</feature>
<keyword evidence="4" id="KW-1185">Reference proteome</keyword>
<dbReference type="InterPro" id="IPR039031">
    <property type="entry name" value="Mucolipin"/>
</dbReference>
<dbReference type="GO" id="GO:0005886">
    <property type="term" value="C:plasma membrane"/>
    <property type="evidence" value="ECO:0007669"/>
    <property type="project" value="TreeGrafter"/>
</dbReference>
<dbReference type="Proteomes" id="UP000194236">
    <property type="component" value="Unassembled WGS sequence"/>
</dbReference>